<sequence>MSSLSQKKFSIDSEQIQLLESYREWGFLDQSSMVREALNRLSNDLRKNKQKDKMAKKARELVSEYNTDKEFTVFTDLDSEEFL</sequence>
<name>D6STC5_9BACT</name>
<evidence type="ECO:0000313" key="2">
    <source>
        <dbReference type="Proteomes" id="UP000005496"/>
    </source>
</evidence>
<organism evidence="1 2">
    <name type="scientific">Desulfonatronospira thiodismutans ASO3-1</name>
    <dbReference type="NCBI Taxonomy" id="555779"/>
    <lineage>
        <taxon>Bacteria</taxon>
        <taxon>Pseudomonadati</taxon>
        <taxon>Thermodesulfobacteriota</taxon>
        <taxon>Desulfovibrionia</taxon>
        <taxon>Desulfovibrionales</taxon>
        <taxon>Desulfonatronovibrionaceae</taxon>
        <taxon>Desulfonatronospira</taxon>
    </lineage>
</organism>
<comment type="caution">
    <text evidence="1">The sequence shown here is derived from an EMBL/GenBank/DDBJ whole genome shotgun (WGS) entry which is preliminary data.</text>
</comment>
<dbReference type="RefSeq" id="WP_008871290.1">
    <property type="nucleotide sequence ID" value="NZ_ACJN02000003.1"/>
</dbReference>
<evidence type="ECO:0008006" key="3">
    <source>
        <dbReference type="Google" id="ProtNLM"/>
    </source>
</evidence>
<evidence type="ECO:0000313" key="1">
    <source>
        <dbReference type="EMBL" id="EFI33941.1"/>
    </source>
</evidence>
<gene>
    <name evidence="1" type="ORF">Dthio_PD1280</name>
</gene>
<protein>
    <recommendedName>
        <fullName evidence="3">CopG family transcriptional regulator</fullName>
    </recommendedName>
</protein>
<keyword evidence="2" id="KW-1185">Reference proteome</keyword>
<proteinExistence type="predicted"/>
<reference evidence="1" key="1">
    <citation type="submission" date="2010-05" db="EMBL/GenBank/DDBJ databases">
        <title>The draft genome of Desulfonatronospira thiodismutans ASO3-1.</title>
        <authorList>
            <consortium name="US DOE Joint Genome Institute (JGI-PGF)"/>
            <person name="Lucas S."/>
            <person name="Copeland A."/>
            <person name="Lapidus A."/>
            <person name="Cheng J.-F."/>
            <person name="Bruce D."/>
            <person name="Goodwin L."/>
            <person name="Pitluck S."/>
            <person name="Chertkov O."/>
            <person name="Brettin T."/>
            <person name="Detter J.C."/>
            <person name="Han C."/>
            <person name="Land M.L."/>
            <person name="Hauser L."/>
            <person name="Kyrpides N."/>
            <person name="Mikhailova N."/>
            <person name="Muyzer G."/>
            <person name="Woyke T."/>
        </authorList>
    </citation>
    <scope>NUCLEOTIDE SEQUENCE [LARGE SCALE GENOMIC DNA]</scope>
    <source>
        <strain evidence="1">ASO3-1</strain>
    </source>
</reference>
<accession>D6STC5</accession>
<dbReference type="Proteomes" id="UP000005496">
    <property type="component" value="Unassembled WGS sequence"/>
</dbReference>
<dbReference type="EMBL" id="ACJN02000003">
    <property type="protein sequence ID" value="EFI33941.1"/>
    <property type="molecule type" value="Genomic_DNA"/>
</dbReference>
<dbReference type="AlphaFoldDB" id="D6STC5"/>